<dbReference type="GeneID" id="24841346"/>
<dbReference type="HOGENOM" id="CLU_1444603_0_0_2"/>
<dbReference type="OrthoDB" id="101685at2157"/>
<feature type="domain" description="YokE-like PH" evidence="2">
    <location>
        <begin position="14"/>
        <end position="107"/>
    </location>
</feature>
<evidence type="ECO:0008006" key="5">
    <source>
        <dbReference type="Google" id="ProtNLM"/>
    </source>
</evidence>
<dbReference type="InterPro" id="IPR039519">
    <property type="entry name" value="YokE-like_PH"/>
</dbReference>
<sequence length="190" mass="22394">MSEEKLPKGILENLYPDEDVLYAIKKKFSLEAKPKWLVVTNLRILYIDEKILGRYDLTAIPYEKLELVYVKVGKVSSEFIIKKEDGEEIKLSRMDKEEAKNAIGAIRDALNEIAVEPVTIERKKHLMSEEWIIHKPREVVSRSIRMESRRFTAKTEDPLEKLKKLKELYDMGVITQEEYEEKRKKLLEQI</sequence>
<gene>
    <name evidence="3" type="ORF">PAP_01060</name>
</gene>
<dbReference type="Pfam" id="PF09851">
    <property type="entry name" value="SHOCT"/>
    <property type="match status" value="1"/>
</dbReference>
<reference evidence="4" key="1">
    <citation type="submission" date="2013-06" db="EMBL/GenBank/DDBJ databases">
        <title>Complete Genome Sequence of Hyperthermophilic Palaeococcus pacificus DY20341T, Isolated from a Deep-Sea Hydrothermal Sediments.</title>
        <authorList>
            <person name="Zeng X."/>
            <person name="Shao Z."/>
        </authorList>
    </citation>
    <scope>NUCLEOTIDE SEQUENCE [LARGE SCALE GENOMIC DNA]</scope>
    <source>
        <strain evidence="4">DY20341</strain>
    </source>
</reference>
<dbReference type="STRING" id="1343739.PAP_01060"/>
<evidence type="ECO:0000313" key="4">
    <source>
        <dbReference type="Proteomes" id="UP000027981"/>
    </source>
</evidence>
<feature type="domain" description="SHOCT" evidence="1">
    <location>
        <begin position="160"/>
        <end position="187"/>
    </location>
</feature>
<protein>
    <recommendedName>
        <fullName evidence="5">SHOCT domain-containing protein</fullName>
    </recommendedName>
</protein>
<dbReference type="KEGG" id="ppac:PAP_01060"/>
<proteinExistence type="predicted"/>
<dbReference type="Pfam" id="PF14470">
    <property type="entry name" value="bPH_3"/>
    <property type="match status" value="1"/>
</dbReference>
<dbReference type="RefSeq" id="WP_048164178.1">
    <property type="nucleotide sequence ID" value="NZ_CP006019.1"/>
</dbReference>
<keyword evidence="4" id="KW-1185">Reference proteome</keyword>
<dbReference type="AlphaFoldDB" id="A0A075LQT6"/>
<organism evidence="3 4">
    <name type="scientific">Palaeococcus pacificus DY20341</name>
    <dbReference type="NCBI Taxonomy" id="1343739"/>
    <lineage>
        <taxon>Archaea</taxon>
        <taxon>Methanobacteriati</taxon>
        <taxon>Methanobacteriota</taxon>
        <taxon>Thermococci</taxon>
        <taxon>Thermococcales</taxon>
        <taxon>Thermococcaceae</taxon>
        <taxon>Palaeococcus</taxon>
    </lineage>
</organism>
<evidence type="ECO:0000259" key="2">
    <source>
        <dbReference type="Pfam" id="PF14470"/>
    </source>
</evidence>
<name>A0A075LQT6_9EURY</name>
<dbReference type="EMBL" id="CP006019">
    <property type="protein sequence ID" value="AIF68654.1"/>
    <property type="molecule type" value="Genomic_DNA"/>
</dbReference>
<dbReference type="eggNOG" id="arCOG06115">
    <property type="taxonomic scope" value="Archaea"/>
</dbReference>
<dbReference type="Proteomes" id="UP000027981">
    <property type="component" value="Chromosome"/>
</dbReference>
<dbReference type="InterPro" id="IPR018649">
    <property type="entry name" value="SHOCT"/>
</dbReference>
<accession>A0A075LQT6</accession>
<evidence type="ECO:0000259" key="1">
    <source>
        <dbReference type="Pfam" id="PF09851"/>
    </source>
</evidence>
<evidence type="ECO:0000313" key="3">
    <source>
        <dbReference type="EMBL" id="AIF68654.1"/>
    </source>
</evidence>
<reference evidence="3 4" key="2">
    <citation type="journal article" date="2015" name="Genome Announc.">
        <title>Complete Genome Sequence of Hyperthermophilic Piezophilic Archaeon Palaeococcus pacificus DY20341T, Isolated from Deep-Sea Hydrothermal Sediments.</title>
        <authorList>
            <person name="Zeng X."/>
            <person name="Jebbar M."/>
            <person name="Shao Z."/>
        </authorList>
    </citation>
    <scope>NUCLEOTIDE SEQUENCE [LARGE SCALE GENOMIC DNA]</scope>
    <source>
        <strain evidence="3 4">DY20341</strain>
    </source>
</reference>